<dbReference type="GO" id="GO:0046872">
    <property type="term" value="F:metal ion binding"/>
    <property type="evidence" value="ECO:0007669"/>
    <property type="project" value="UniProtKB-KW"/>
</dbReference>
<dbReference type="PANTHER" id="PTHR11596:SF5">
    <property type="entry name" value="ALKALINE PHOSPHATASE"/>
    <property type="match status" value="1"/>
</dbReference>
<dbReference type="InterPro" id="IPR017850">
    <property type="entry name" value="Alkaline_phosphatase_core_sf"/>
</dbReference>
<keyword evidence="3" id="KW-0460">Magnesium</keyword>
<proteinExistence type="predicted"/>
<keyword evidence="3" id="KW-0862">Zinc</keyword>
<feature type="binding site" evidence="3">
    <location>
        <position position="368"/>
    </location>
    <ligand>
        <name>Zn(2+)</name>
        <dbReference type="ChEBI" id="CHEBI:29105"/>
        <label>2</label>
    </ligand>
</feature>
<keyword evidence="4" id="KW-0732">Signal</keyword>
<dbReference type="Proteomes" id="UP000070058">
    <property type="component" value="Unassembled WGS sequence"/>
</dbReference>
<evidence type="ECO:0000256" key="4">
    <source>
        <dbReference type="SAM" id="SignalP"/>
    </source>
</evidence>
<feature type="binding site" evidence="3">
    <location>
        <position position="415"/>
    </location>
    <ligand>
        <name>Zn(2+)</name>
        <dbReference type="ChEBI" id="CHEBI:29105"/>
        <label>2</label>
    </ligand>
</feature>
<accession>A0A139SUT0</accession>
<feature type="signal peptide" evidence="4">
    <location>
        <begin position="1"/>
        <end position="19"/>
    </location>
</feature>
<dbReference type="PANTHER" id="PTHR11596">
    <property type="entry name" value="ALKALINE PHOSPHATASE"/>
    <property type="match status" value="1"/>
</dbReference>
<feature type="binding site" evidence="3">
    <location>
        <position position="364"/>
    </location>
    <ligand>
        <name>Zn(2+)</name>
        <dbReference type="ChEBI" id="CHEBI:29105"/>
        <label>2</label>
    </ligand>
</feature>
<feature type="binding site" evidence="3">
    <location>
        <position position="359"/>
    </location>
    <ligand>
        <name>Mg(2+)</name>
        <dbReference type="ChEBI" id="CHEBI:18420"/>
    </ligand>
</feature>
<dbReference type="InterPro" id="IPR001952">
    <property type="entry name" value="Alkaline_phosphatase"/>
</dbReference>
<keyword evidence="6" id="KW-1185">Reference proteome</keyword>
<keyword evidence="3" id="KW-0479">Metal-binding</keyword>
<dbReference type="EMBL" id="LSZQ01000003">
    <property type="protein sequence ID" value="KXU38221.1"/>
    <property type="molecule type" value="Genomic_DNA"/>
</dbReference>
<evidence type="ECO:0000256" key="2">
    <source>
        <dbReference type="PIRSR" id="PIRSR601952-1"/>
    </source>
</evidence>
<feature type="binding site" evidence="3">
    <location>
        <position position="186"/>
    </location>
    <ligand>
        <name>Mg(2+)</name>
        <dbReference type="ChEBI" id="CHEBI:18420"/>
    </ligand>
</feature>
<dbReference type="STRING" id="1548207.AXK11_01030"/>
<keyword evidence="1" id="KW-0597">Phosphoprotein</keyword>
<feature type="chain" id="PRO_5007489626" evidence="4">
    <location>
        <begin position="20"/>
        <end position="522"/>
    </location>
</feature>
<feature type="binding site" evidence="3">
    <location>
        <position position="414"/>
    </location>
    <ligand>
        <name>Zn(2+)</name>
        <dbReference type="ChEBI" id="CHEBI:29105"/>
        <label>2</label>
    </ligand>
</feature>
<dbReference type="Pfam" id="PF00245">
    <property type="entry name" value="Alk_phosphatase"/>
    <property type="match status" value="1"/>
</dbReference>
<dbReference type="Gene3D" id="3.40.720.10">
    <property type="entry name" value="Alkaline Phosphatase, subunit A"/>
    <property type="match status" value="1"/>
</dbReference>
<evidence type="ECO:0000313" key="6">
    <source>
        <dbReference type="Proteomes" id="UP000070058"/>
    </source>
</evidence>
<comment type="cofactor">
    <cofactor evidence="3">
        <name>Zn(2+)</name>
        <dbReference type="ChEBI" id="CHEBI:29105"/>
    </cofactor>
    <text evidence="3">Binds 2 Zn(2+) ions.</text>
</comment>
<feature type="binding site" evidence="3">
    <location>
        <position position="184"/>
    </location>
    <ligand>
        <name>Mg(2+)</name>
        <dbReference type="ChEBI" id="CHEBI:18420"/>
    </ligand>
</feature>
<comment type="cofactor">
    <cofactor evidence="3">
        <name>Mg(2+)</name>
        <dbReference type="ChEBI" id="CHEBI:18420"/>
    </cofactor>
    <text evidence="3">Binds 1 Mg(2+) ion.</text>
</comment>
<dbReference type="GO" id="GO:0004035">
    <property type="term" value="F:alkaline phosphatase activity"/>
    <property type="evidence" value="ECO:0007669"/>
    <property type="project" value="TreeGrafter"/>
</dbReference>
<gene>
    <name evidence="5" type="ORF">AXK11_01030</name>
</gene>
<dbReference type="AlphaFoldDB" id="A0A139SUT0"/>
<dbReference type="SUPFAM" id="SSF53649">
    <property type="entry name" value="Alkaline phosphatase-like"/>
    <property type="match status" value="1"/>
</dbReference>
<reference evidence="6" key="1">
    <citation type="submission" date="2016-02" db="EMBL/GenBank/DDBJ databases">
        <authorList>
            <person name="Sanders J.G."/>
            <person name="Lin J.Y."/>
            <person name="Wertz J.T."/>
            <person name="Russell J.A."/>
            <person name="Moreau C.S."/>
            <person name="Powell S."/>
        </authorList>
    </citation>
    <scope>NUCLEOTIDE SEQUENCE [LARGE SCALE GENOMIC DNA]</scope>
    <source>
        <strain evidence="6">CAG34</strain>
    </source>
</reference>
<evidence type="ECO:0000256" key="1">
    <source>
        <dbReference type="ARBA" id="ARBA00022553"/>
    </source>
</evidence>
<organism evidence="5 6">
    <name type="scientific">Cephaloticoccus primus</name>
    <dbReference type="NCBI Taxonomy" id="1548207"/>
    <lineage>
        <taxon>Bacteria</taxon>
        <taxon>Pseudomonadati</taxon>
        <taxon>Verrucomicrobiota</taxon>
        <taxon>Opitutia</taxon>
        <taxon>Opitutales</taxon>
        <taxon>Opitutaceae</taxon>
        <taxon>Cephaloticoccus</taxon>
    </lineage>
</organism>
<dbReference type="RefSeq" id="WP_068628196.1">
    <property type="nucleotide sequence ID" value="NZ_LSZQ01000003.1"/>
</dbReference>
<dbReference type="CDD" id="cd16012">
    <property type="entry name" value="ALP"/>
    <property type="match status" value="1"/>
</dbReference>
<protein>
    <submittedName>
        <fullName evidence="5">PhoA</fullName>
    </submittedName>
</protein>
<feature type="active site" description="Phosphoserine intermediate" evidence="2">
    <location>
        <position position="133"/>
    </location>
</feature>
<evidence type="ECO:0000256" key="3">
    <source>
        <dbReference type="PIRSR" id="PIRSR601952-2"/>
    </source>
</evidence>
<comment type="caution">
    <text evidence="5">The sequence shown here is derived from an EMBL/GenBank/DDBJ whole genome shotgun (WGS) entry which is preliminary data.</text>
</comment>
<evidence type="ECO:0000313" key="5">
    <source>
        <dbReference type="EMBL" id="KXU38221.1"/>
    </source>
</evidence>
<dbReference type="SMART" id="SM00098">
    <property type="entry name" value="alkPPc"/>
    <property type="match status" value="1"/>
</dbReference>
<name>A0A139SUT0_9BACT</name>
<sequence length="522" mass="56503">MLSGVLVWVAFSAASVARAARAGEGPSAESRAVEVQVARPKNVIVMINDGAGWGTWDATAYWQYGSRAGLPYADFPARYGMTTFPLNPSSSPTYDTVSRVGYDVQRAWDLNPTDNEVLPFAAYEYLNTTPTDSAAAGTALSAGIKTYNSAVNYDNYGQPVDYSTLVAKRTGRATGVVTSVPFPHATPAAFAAQNYSRNNYLGIAHQMLTQGHLDVIMGTAGARGFDVNGVPYPEMGADEWAAIRSGYLHHVVTDDDWEQLEAGTLVPRGSARAWQLIRSKASFEALADGRLRPDGPLIGVPEVATTLQYDRQAEVVGHDAANPSGVAYIKTVPTLATMTRGALRHLARRSDVGFFVMIEGGATDWAAHTSSQPQPEYGRLIEETLDFNDAVVAVIEWVEANSSWEETLLIITTDHGNGMPFGPDAQAEPFQPIVNNGKGRMPGFSFRRTGGHSNALVPLWAKGAGAEQFARRVRGLDARYAKYVGWNNGQYVDNTDVAAVVMAVLQGRQVECLCEQQRERSR</sequence>